<evidence type="ECO:0000256" key="11">
    <source>
        <dbReference type="RuleBase" id="RU004466"/>
    </source>
</evidence>
<dbReference type="CDD" id="cd00685">
    <property type="entry name" value="Trans_IPPS_HT"/>
    <property type="match status" value="1"/>
</dbReference>
<comment type="similarity">
    <text evidence="2 11">Belongs to the FPP/GGPP synthase family.</text>
</comment>
<dbReference type="Pfam" id="PF00348">
    <property type="entry name" value="polyprenyl_synt"/>
    <property type="match status" value="1"/>
</dbReference>
<dbReference type="InterPro" id="IPR033749">
    <property type="entry name" value="Polyprenyl_synt_CS"/>
</dbReference>
<evidence type="ECO:0000313" key="12">
    <source>
        <dbReference type="EMBL" id="TBU31958.1"/>
    </source>
</evidence>
<dbReference type="PANTHER" id="PTHR12001:SF44">
    <property type="entry name" value="GERANYLGERANYL PYROPHOSPHATE SYNTHASE"/>
    <property type="match status" value="1"/>
</dbReference>
<evidence type="ECO:0000256" key="8">
    <source>
        <dbReference type="ARBA" id="ARBA00032448"/>
    </source>
</evidence>
<evidence type="ECO:0000256" key="1">
    <source>
        <dbReference type="ARBA" id="ARBA00001946"/>
    </source>
</evidence>
<sequence length="347" mass="38998">MTTNRSELSAVVQPSTISGGSLDVRSILAVSEAWSERNESALLEPFTHVFSVPGKEIRPQMIDAFNLWLKVPQDKLRVISKVVSMLHTASLLVDDIEDDAQLRRGVPVAHKIYGVPQTINSANYVYFLAYQELFALRSGIGVDGPSDDPKRLIPFKELDRIVTAELLSLHRGQGLELLWRDSLQCPTEEEYVSMVNNKTGGLLRVAIKLMMACSTENIDVDYVPLVNLIGVHFQIRDDYMNLQSTQYSDNKGFAEDLSEGKFSFPVVHGVRADTSNRRILNVLQKRPTTPTLKNHAIKYLREHTKSFDYTLGVMDDLEAQIRAEIARLGGNAQLEKIVDLLHVERHA</sequence>
<keyword evidence="3" id="KW-0479">Metal-binding</keyword>
<evidence type="ECO:0000256" key="9">
    <source>
        <dbReference type="ARBA" id="ARBA00032873"/>
    </source>
</evidence>
<comment type="cofactor">
    <cofactor evidence="1">
        <name>Mg(2+)</name>
        <dbReference type="ChEBI" id="CHEBI:18420"/>
    </cofactor>
</comment>
<evidence type="ECO:0000256" key="2">
    <source>
        <dbReference type="ARBA" id="ARBA00006706"/>
    </source>
</evidence>
<dbReference type="Gene3D" id="1.10.600.10">
    <property type="entry name" value="Farnesyl Diphosphate Synthase"/>
    <property type="match status" value="1"/>
</dbReference>
<organism evidence="12">
    <name type="scientific">Dichomitus squalens</name>
    <dbReference type="NCBI Taxonomy" id="114155"/>
    <lineage>
        <taxon>Eukaryota</taxon>
        <taxon>Fungi</taxon>
        <taxon>Dikarya</taxon>
        <taxon>Basidiomycota</taxon>
        <taxon>Agaricomycotina</taxon>
        <taxon>Agaricomycetes</taxon>
        <taxon>Polyporales</taxon>
        <taxon>Polyporaceae</taxon>
        <taxon>Dichomitus</taxon>
    </lineage>
</organism>
<evidence type="ECO:0000256" key="5">
    <source>
        <dbReference type="ARBA" id="ARBA00032052"/>
    </source>
</evidence>
<dbReference type="OrthoDB" id="6921389at2759"/>
<proteinExistence type="inferred from homology"/>
<dbReference type="EMBL" id="ML143397">
    <property type="protein sequence ID" value="TBU31958.1"/>
    <property type="molecule type" value="Genomic_DNA"/>
</dbReference>
<dbReference type="PROSITE" id="PS00444">
    <property type="entry name" value="POLYPRENYL_SYNTHASE_2"/>
    <property type="match status" value="1"/>
</dbReference>
<dbReference type="PROSITE" id="PS00723">
    <property type="entry name" value="POLYPRENYL_SYNTHASE_1"/>
    <property type="match status" value="1"/>
</dbReference>
<dbReference type="SUPFAM" id="SSF48576">
    <property type="entry name" value="Terpenoid synthases"/>
    <property type="match status" value="1"/>
</dbReference>
<gene>
    <name evidence="12" type="ORF">BD311DRAFT_716097</name>
</gene>
<evidence type="ECO:0000256" key="3">
    <source>
        <dbReference type="ARBA" id="ARBA00022723"/>
    </source>
</evidence>
<dbReference type="GO" id="GO:0046872">
    <property type="term" value="F:metal ion binding"/>
    <property type="evidence" value="ECO:0007669"/>
    <property type="project" value="UniProtKB-KW"/>
</dbReference>
<reference evidence="12" key="1">
    <citation type="submission" date="2019-01" db="EMBL/GenBank/DDBJ databases">
        <title>Draft genome sequences of three monokaryotic isolates of the white-rot basidiomycete fungus Dichomitus squalens.</title>
        <authorList>
            <consortium name="DOE Joint Genome Institute"/>
            <person name="Lopez S.C."/>
            <person name="Andreopoulos B."/>
            <person name="Pangilinan J."/>
            <person name="Lipzen A."/>
            <person name="Riley R."/>
            <person name="Ahrendt S."/>
            <person name="Ng V."/>
            <person name="Barry K."/>
            <person name="Daum C."/>
            <person name="Grigoriev I.V."/>
            <person name="Hilden K.S."/>
            <person name="Makela M.R."/>
            <person name="de Vries R.P."/>
        </authorList>
    </citation>
    <scope>NUCLEOTIDE SEQUENCE [LARGE SCALE GENOMIC DNA]</scope>
    <source>
        <strain evidence="12">OM18370.1</strain>
    </source>
</reference>
<dbReference type="InterPro" id="IPR008949">
    <property type="entry name" value="Isoprenoid_synthase_dom_sf"/>
</dbReference>
<dbReference type="InterPro" id="IPR000092">
    <property type="entry name" value="Polyprenyl_synt"/>
</dbReference>
<evidence type="ECO:0000256" key="4">
    <source>
        <dbReference type="ARBA" id="ARBA00022842"/>
    </source>
</evidence>
<evidence type="ECO:0000256" key="10">
    <source>
        <dbReference type="ARBA" id="ARBA00033096"/>
    </source>
</evidence>
<dbReference type="GO" id="GO:0004659">
    <property type="term" value="F:prenyltransferase activity"/>
    <property type="evidence" value="ECO:0007669"/>
    <property type="project" value="InterPro"/>
</dbReference>
<dbReference type="GO" id="GO:0008299">
    <property type="term" value="P:isoprenoid biosynthetic process"/>
    <property type="evidence" value="ECO:0007669"/>
    <property type="project" value="InterPro"/>
</dbReference>
<dbReference type="SFLD" id="SFLDS00005">
    <property type="entry name" value="Isoprenoid_Synthase_Type_I"/>
    <property type="match status" value="1"/>
</dbReference>
<dbReference type="AlphaFoldDB" id="A0A4Q9MX90"/>
<dbReference type="Proteomes" id="UP000292957">
    <property type="component" value="Unassembled WGS sequence"/>
</dbReference>
<name>A0A4Q9MX90_9APHY</name>
<evidence type="ECO:0000256" key="6">
    <source>
        <dbReference type="ARBA" id="ARBA00032380"/>
    </source>
</evidence>
<dbReference type="PANTHER" id="PTHR12001">
    <property type="entry name" value="GERANYLGERANYL PYROPHOSPHATE SYNTHASE"/>
    <property type="match status" value="1"/>
</dbReference>
<keyword evidence="11" id="KW-0808">Transferase</keyword>
<keyword evidence="4" id="KW-0460">Magnesium</keyword>
<accession>A0A4Q9MX90</accession>
<evidence type="ECO:0000256" key="7">
    <source>
        <dbReference type="ARBA" id="ARBA00032424"/>
    </source>
</evidence>
<protein>
    <recommendedName>
        <fullName evidence="9">(2E,6E)-farnesyl diphosphate synthase</fullName>
    </recommendedName>
    <alternativeName>
        <fullName evidence="8">Dimethylallyltranstransferase</fullName>
    </alternativeName>
    <alternativeName>
        <fullName evidence="7">Farnesyl diphosphate synthase</fullName>
    </alternativeName>
    <alternativeName>
        <fullName evidence="5">Farnesyltranstransferase</fullName>
    </alternativeName>
    <alternativeName>
        <fullName evidence="10">Geranylgeranyl diphosphate synthase</fullName>
    </alternativeName>
    <alternativeName>
        <fullName evidence="6">Geranyltranstransferase</fullName>
    </alternativeName>
</protein>